<organism evidence="1 2">
    <name type="scientific">Neofusicoccum parvum</name>
    <dbReference type="NCBI Taxonomy" id="310453"/>
    <lineage>
        <taxon>Eukaryota</taxon>
        <taxon>Fungi</taxon>
        <taxon>Dikarya</taxon>
        <taxon>Ascomycota</taxon>
        <taxon>Pezizomycotina</taxon>
        <taxon>Dothideomycetes</taxon>
        <taxon>Dothideomycetes incertae sedis</taxon>
        <taxon>Botryosphaeriales</taxon>
        <taxon>Botryosphaeriaceae</taxon>
        <taxon>Neofusicoccum</taxon>
    </lineage>
</organism>
<comment type="caution">
    <text evidence="1">The sequence shown here is derived from an EMBL/GenBank/DDBJ whole genome shotgun (WGS) entry which is preliminary data.</text>
</comment>
<name>A0ACB5S3Y5_9PEZI</name>
<gene>
    <name evidence="1" type="primary">g2872</name>
    <name evidence="1" type="ORF">NpPPO83_00002872</name>
</gene>
<evidence type="ECO:0000313" key="1">
    <source>
        <dbReference type="EMBL" id="GME27517.1"/>
    </source>
</evidence>
<evidence type="ECO:0000313" key="2">
    <source>
        <dbReference type="Proteomes" id="UP001165186"/>
    </source>
</evidence>
<protein>
    <submittedName>
        <fullName evidence="1">Rta1 domain protein</fullName>
    </submittedName>
</protein>
<keyword evidence="2" id="KW-1185">Reference proteome</keyword>
<proteinExistence type="predicted"/>
<reference evidence="1" key="1">
    <citation type="submission" date="2024-09" db="EMBL/GenBank/DDBJ databases">
        <title>Draft Genome Sequences of Neofusicoccum parvum.</title>
        <authorList>
            <person name="Ashida A."/>
            <person name="Camagna M."/>
            <person name="Tanaka A."/>
            <person name="Takemoto D."/>
        </authorList>
    </citation>
    <scope>NUCLEOTIDE SEQUENCE</scope>
    <source>
        <strain evidence="1">PPO83</strain>
    </source>
</reference>
<dbReference type="EMBL" id="BSXG01000038">
    <property type="protein sequence ID" value="GME27517.1"/>
    <property type="molecule type" value="Genomic_DNA"/>
</dbReference>
<dbReference type="Proteomes" id="UP001165186">
    <property type="component" value="Unassembled WGS sequence"/>
</dbReference>
<accession>A0ACB5S3Y5</accession>
<sequence length="275" mass="30215">MPDHGPYKYQPSTAAAVAFAILFAIPTLVHCFQCLRTRTWYFIPLITGGFFECIGYAARAVSSRSVSSLTPYILQTLLILLAPALFAASMYMILGRLVLITDGERFALVRRRWLTKLFVGGDVLSFLLQCGGGGILATASTGDNYDPGKIKLGEGVIVVGLFVQLAFFGFFLVVGWRWKRGLEREPTAASKDAAVPWRRHFGVLMGASALVFVRSVFRVVEYLGGSDGVLLSKEWIAYVFDAVLMLAVLALFNWVHPSEVTRMLKRMAAGGIDMA</sequence>